<reference evidence="2" key="1">
    <citation type="submission" date="2019-06" db="EMBL/GenBank/DDBJ databases">
        <title>The complete genome of Emcibacter congregatus ZYLT.</title>
        <authorList>
            <person name="Zhao Z."/>
        </authorList>
    </citation>
    <scope>NUCLEOTIDE SEQUENCE [LARGE SCALE GENOMIC DNA]</scope>
    <source>
        <strain evidence="2">MCCC 1A06723</strain>
    </source>
</reference>
<dbReference type="Pfam" id="PF06082">
    <property type="entry name" value="YjbH"/>
    <property type="match status" value="2"/>
</dbReference>
<dbReference type="Proteomes" id="UP000319148">
    <property type="component" value="Unassembled WGS sequence"/>
</dbReference>
<protein>
    <submittedName>
        <fullName evidence="1">YjbH domain-containing protein</fullName>
    </submittedName>
</protein>
<name>A0A501PHC5_9PROT</name>
<gene>
    <name evidence="1" type="ORF">FIV46_11910</name>
</gene>
<comment type="caution">
    <text evidence="1">The sequence shown here is derived from an EMBL/GenBank/DDBJ whole genome shotgun (WGS) entry which is preliminary data.</text>
</comment>
<dbReference type="OrthoDB" id="19542at2"/>
<dbReference type="EMBL" id="VFIY01000014">
    <property type="protein sequence ID" value="TPD59487.1"/>
    <property type="molecule type" value="Genomic_DNA"/>
</dbReference>
<keyword evidence="2" id="KW-1185">Reference proteome</keyword>
<proteinExistence type="predicted"/>
<dbReference type="InterPro" id="IPR010344">
    <property type="entry name" value="YbjH"/>
</dbReference>
<accession>A0A501PHC5</accession>
<sequence length="821" mass="91971">MTGHTGELLSGGVRRALLLLGISAVAQSLAVGQIALAGDNSAGNFGGVGLLDMPTARFEEDGMLSLGGYYNTDTTRLFVSWQATPWLETTLSYTDEQHPKLELDRSLDLKIRLLEEGNFLPALAVGFRDMLGSGKYGAEYIVANKRFHDFDFTFGFGWGNLSTRGGFYNVLRVFGDGFDQRNTDTGSGDIPFGSYFAGQDMAVFAGVQYQTPIDGLSLKMEFSSLDTDNIPHLSHLKDKSPVNFGLNYRPASWIDLAVGYDYGDRVSFRLVLKTSLHSFKLADWSKGRDPVPVHVREGRGTSSTVQTEPTLALENDRTFDRLKALGFRVLSVSQEEDDFVFTLVREETANVENMTALGAVLLAYPEATLEFPEEGQEGAYLHGRRNDELGRTAIALFERSDVYLREQASRKLTDAAENRRLADAALRDLKDNDLAPLSVRIGEYRAEVVKNIGPYAEIPRNAGRTARILTSTMPDQVELFDVISMERGLEISRLSLMRKEFEKAANYQGSPEEILVTSEINNDATAMKEEQVATADAGEGAFEWDILPEVTSHFGSISNDKFKADLYATLLARYSFYDGLDVMAEVRQKIVGNLEDISPRPDDNVPAVRSDIGRYVDRYSPTLKRIQFNYIENPLPDLYTRVTAGLFESMYGGVGAEVLYKRRGSSWAVGGDLNWAKQRDYEQLFDFRDYDTVTGHVSLYHENSRYNISTVVRAGRYLAGDWGATFDISRRFDNGIRIGLFATVTDMSSEDFGDGSFDKGIYMKIPFGLFWYKPSRHDLEVEFRALGRDGGQRLDRGTELYEILSAGERHRLEQDWRHILD</sequence>
<evidence type="ECO:0000313" key="2">
    <source>
        <dbReference type="Proteomes" id="UP000319148"/>
    </source>
</evidence>
<organism evidence="1 2">
    <name type="scientific">Emcibacter nanhaiensis</name>
    <dbReference type="NCBI Taxonomy" id="1505037"/>
    <lineage>
        <taxon>Bacteria</taxon>
        <taxon>Pseudomonadati</taxon>
        <taxon>Pseudomonadota</taxon>
        <taxon>Alphaproteobacteria</taxon>
        <taxon>Emcibacterales</taxon>
        <taxon>Emcibacteraceae</taxon>
        <taxon>Emcibacter</taxon>
    </lineage>
</organism>
<evidence type="ECO:0000313" key="1">
    <source>
        <dbReference type="EMBL" id="TPD59487.1"/>
    </source>
</evidence>
<dbReference type="AlphaFoldDB" id="A0A501PHC5"/>